<accession>A0A0E9T1V0</accession>
<organism evidence="1">
    <name type="scientific">Anguilla anguilla</name>
    <name type="common">European freshwater eel</name>
    <name type="synonym">Muraena anguilla</name>
    <dbReference type="NCBI Taxonomy" id="7936"/>
    <lineage>
        <taxon>Eukaryota</taxon>
        <taxon>Metazoa</taxon>
        <taxon>Chordata</taxon>
        <taxon>Craniata</taxon>
        <taxon>Vertebrata</taxon>
        <taxon>Euteleostomi</taxon>
        <taxon>Actinopterygii</taxon>
        <taxon>Neopterygii</taxon>
        <taxon>Teleostei</taxon>
        <taxon>Anguilliformes</taxon>
        <taxon>Anguillidae</taxon>
        <taxon>Anguilla</taxon>
    </lineage>
</organism>
<reference evidence="1" key="1">
    <citation type="submission" date="2014-11" db="EMBL/GenBank/DDBJ databases">
        <authorList>
            <person name="Amaro Gonzalez C."/>
        </authorList>
    </citation>
    <scope>NUCLEOTIDE SEQUENCE</scope>
</reference>
<reference evidence="1" key="2">
    <citation type="journal article" date="2015" name="Fish Shellfish Immunol.">
        <title>Early steps in the European eel (Anguilla anguilla)-Vibrio vulnificus interaction in the gills: Role of the RtxA13 toxin.</title>
        <authorList>
            <person name="Callol A."/>
            <person name="Pajuelo D."/>
            <person name="Ebbesson L."/>
            <person name="Teles M."/>
            <person name="MacKenzie S."/>
            <person name="Amaro C."/>
        </authorList>
    </citation>
    <scope>NUCLEOTIDE SEQUENCE</scope>
</reference>
<proteinExistence type="predicted"/>
<evidence type="ECO:0000313" key="1">
    <source>
        <dbReference type="EMBL" id="JAH47519.1"/>
    </source>
</evidence>
<dbReference type="AlphaFoldDB" id="A0A0E9T1V0"/>
<protein>
    <submittedName>
        <fullName evidence="1">Uncharacterized protein</fullName>
    </submittedName>
</protein>
<dbReference type="EMBL" id="GBXM01061058">
    <property type="protein sequence ID" value="JAH47519.1"/>
    <property type="molecule type" value="Transcribed_RNA"/>
</dbReference>
<sequence>MPSRLGSLDFVLSGNQRFEIRLCVF</sequence>
<name>A0A0E9T1V0_ANGAN</name>